<proteinExistence type="predicted"/>
<organism evidence="1 2">
    <name type="scientific">Ooceraea biroi</name>
    <name type="common">Clonal raider ant</name>
    <name type="synonym">Cerapachys biroi</name>
    <dbReference type="NCBI Taxonomy" id="2015173"/>
    <lineage>
        <taxon>Eukaryota</taxon>
        <taxon>Metazoa</taxon>
        <taxon>Ecdysozoa</taxon>
        <taxon>Arthropoda</taxon>
        <taxon>Hexapoda</taxon>
        <taxon>Insecta</taxon>
        <taxon>Pterygota</taxon>
        <taxon>Neoptera</taxon>
        <taxon>Endopterygota</taxon>
        <taxon>Hymenoptera</taxon>
        <taxon>Apocrita</taxon>
        <taxon>Aculeata</taxon>
        <taxon>Formicoidea</taxon>
        <taxon>Formicidae</taxon>
        <taxon>Dorylinae</taxon>
        <taxon>Ooceraea</taxon>
    </lineage>
</organism>
<protein>
    <submittedName>
        <fullName evidence="1">Uncharacterized protein</fullName>
    </submittedName>
</protein>
<evidence type="ECO:0000313" key="1">
    <source>
        <dbReference type="EMBL" id="EZA47983.1"/>
    </source>
</evidence>
<evidence type="ECO:0000313" key="2">
    <source>
        <dbReference type="Proteomes" id="UP000053097"/>
    </source>
</evidence>
<dbReference type="AlphaFoldDB" id="A0A026VW12"/>
<name>A0A026VW12_OOCBI</name>
<keyword evidence="2" id="KW-1185">Reference proteome</keyword>
<sequence>MTETMPLMRPNIMEAGKKNSYKILKKKVANDLGTKYVIQTPMKKKLKIKIFYVDKEDSENEQKFWQKIEEQNGFRTDSIKGKIVHISGNERSQRLTIIVEVDAETHKIMLEEEKVKIGWNRCKVQDYIGILRCFKCSCYKRELEKQRSKINGSL</sequence>
<gene>
    <name evidence="1" type="ORF">X777_14651</name>
</gene>
<reference evidence="1 2" key="1">
    <citation type="journal article" date="2014" name="Curr. Biol.">
        <title>The genome of the clonal raider ant Cerapachys biroi.</title>
        <authorList>
            <person name="Oxley P.R."/>
            <person name="Ji L."/>
            <person name="Fetter-Pruneda I."/>
            <person name="McKenzie S.K."/>
            <person name="Li C."/>
            <person name="Hu H."/>
            <person name="Zhang G."/>
            <person name="Kronauer D.J."/>
        </authorList>
    </citation>
    <scope>NUCLEOTIDE SEQUENCE [LARGE SCALE GENOMIC DNA]</scope>
</reference>
<dbReference type="OrthoDB" id="7554073at2759"/>
<dbReference type="Proteomes" id="UP000053097">
    <property type="component" value="Unassembled WGS sequence"/>
</dbReference>
<dbReference type="STRING" id="2015173.A0A026VW12"/>
<dbReference type="EMBL" id="KK107726">
    <property type="protein sequence ID" value="EZA47983.1"/>
    <property type="molecule type" value="Genomic_DNA"/>
</dbReference>
<accession>A0A026VW12</accession>